<dbReference type="EMBL" id="CP042433">
    <property type="protein sequence ID" value="QEC54757.1"/>
    <property type="molecule type" value="Genomic_DNA"/>
</dbReference>
<keyword evidence="2 3" id="KW-0808">Transferase</keyword>
<dbReference type="OrthoDB" id="9794601at2"/>
<gene>
    <name evidence="3" type="ORF">FSB75_02195</name>
</gene>
<dbReference type="SMR" id="A0A5B8UDK1"/>
<dbReference type="GO" id="GO:0005975">
    <property type="term" value="P:carbohydrate metabolic process"/>
    <property type="evidence" value="ECO:0007669"/>
    <property type="project" value="InterPro"/>
</dbReference>
<dbReference type="GO" id="GO:0016020">
    <property type="term" value="C:membrane"/>
    <property type="evidence" value="ECO:0007669"/>
    <property type="project" value="InterPro"/>
</dbReference>
<evidence type="ECO:0000256" key="1">
    <source>
        <dbReference type="ARBA" id="ARBA00022676"/>
    </source>
</evidence>
<evidence type="ECO:0000313" key="3">
    <source>
        <dbReference type="EMBL" id="QEC54757.1"/>
    </source>
</evidence>
<keyword evidence="1 3" id="KW-0328">Glycosyltransferase</keyword>
<dbReference type="GO" id="GO:0008107">
    <property type="term" value="F:galactoside 2-alpha-L-fucosyltransferase activity"/>
    <property type="evidence" value="ECO:0007669"/>
    <property type="project" value="InterPro"/>
</dbReference>
<sequence length="284" mass="32985">MIVTKILGGLGNQLFQYAAGKALAVQNNAELKLDLTGFKDYQLRDFELNHFNVVYNIATGEEIKDYKASTSFQRMKARLSPASHKRFYKEPFFHFDPAFFSLRSPVYVQGYFQSEKYFAAVKEIIRQEFVFKDSFSAEIKAFAQKISQENSVAVHVRRGDYKNAESLRVHGVLPQQYYQQAIAYVKKHLREEPQFYFFSDDPSAAKELTVEGSEIVSGRVAKNHYEDFYLMSQCRHNIIANSSFSWWAAWLNNHADKLVVAPKRWFNEGPKDTQDLLPDTWIRL</sequence>
<dbReference type="PANTHER" id="PTHR11927">
    <property type="entry name" value="GALACTOSIDE 2-L-FUCOSYLTRANSFERASE"/>
    <property type="match status" value="1"/>
</dbReference>
<organism evidence="3 4">
    <name type="scientific">Flavisolibacter ginsenosidimutans</name>
    <dbReference type="NCBI Taxonomy" id="661481"/>
    <lineage>
        <taxon>Bacteria</taxon>
        <taxon>Pseudomonadati</taxon>
        <taxon>Bacteroidota</taxon>
        <taxon>Chitinophagia</taxon>
        <taxon>Chitinophagales</taxon>
        <taxon>Chitinophagaceae</taxon>
        <taxon>Flavisolibacter</taxon>
    </lineage>
</organism>
<dbReference type="CDD" id="cd11301">
    <property type="entry name" value="Fut1_Fut2_like"/>
    <property type="match status" value="1"/>
</dbReference>
<evidence type="ECO:0000313" key="4">
    <source>
        <dbReference type="Proteomes" id="UP000321204"/>
    </source>
</evidence>
<keyword evidence="4" id="KW-1185">Reference proteome</keyword>
<name>A0A5B8UDK1_9BACT</name>
<dbReference type="Proteomes" id="UP000321204">
    <property type="component" value="Chromosome"/>
</dbReference>
<reference evidence="3 4" key="1">
    <citation type="journal article" date="2015" name="Int. J. Syst. Evol. Microbiol.">
        <title>Flavisolibacter ginsenosidimutans sp. nov., with ginsenoside-converting activity isolated from soil used for cultivating ginseng.</title>
        <authorList>
            <person name="Zhao Y."/>
            <person name="Liu Q."/>
            <person name="Kang M.S."/>
            <person name="Jin F."/>
            <person name="Yu H."/>
            <person name="Im W.T."/>
        </authorList>
    </citation>
    <scope>NUCLEOTIDE SEQUENCE [LARGE SCALE GENOMIC DNA]</scope>
    <source>
        <strain evidence="3 4">Gsoil 636</strain>
    </source>
</reference>
<accession>A0A5B8UDK1</accession>
<dbReference type="Gene3D" id="3.40.50.11350">
    <property type="match status" value="1"/>
</dbReference>
<dbReference type="RefSeq" id="WP_146782072.1">
    <property type="nucleotide sequence ID" value="NZ_BAABIO010000006.1"/>
</dbReference>
<dbReference type="AlphaFoldDB" id="A0A5B8UDK1"/>
<dbReference type="KEGG" id="fgg:FSB75_02195"/>
<dbReference type="Pfam" id="PF01531">
    <property type="entry name" value="Glyco_transf_11"/>
    <property type="match status" value="1"/>
</dbReference>
<dbReference type="InterPro" id="IPR002516">
    <property type="entry name" value="Glyco_trans_11"/>
</dbReference>
<dbReference type="PANTHER" id="PTHR11927:SF9">
    <property type="entry name" value="L-FUCOSYLTRANSFERASE"/>
    <property type="match status" value="1"/>
</dbReference>
<protein>
    <submittedName>
        <fullName evidence="3">Alpha-1,2-fucosyltransferase</fullName>
    </submittedName>
</protein>
<evidence type="ECO:0000256" key="2">
    <source>
        <dbReference type="ARBA" id="ARBA00022679"/>
    </source>
</evidence>
<proteinExistence type="predicted"/>